<dbReference type="InterPro" id="IPR013112">
    <property type="entry name" value="FAD-bd_8"/>
</dbReference>
<dbReference type="InterPro" id="IPR000778">
    <property type="entry name" value="Cyt_b245_heavy_chain"/>
</dbReference>
<proteinExistence type="predicted"/>
<dbReference type="GO" id="GO:0016175">
    <property type="term" value="F:superoxide-generating NAD(P)H oxidase activity"/>
    <property type="evidence" value="ECO:0007669"/>
    <property type="project" value="TreeGrafter"/>
</dbReference>
<dbReference type="GO" id="GO:0006952">
    <property type="term" value="P:defense response"/>
    <property type="evidence" value="ECO:0007669"/>
    <property type="project" value="TreeGrafter"/>
</dbReference>
<evidence type="ECO:0000256" key="7">
    <source>
        <dbReference type="ARBA" id="ARBA00023002"/>
    </source>
</evidence>
<dbReference type="Gene3D" id="1.10.238.10">
    <property type="entry name" value="EF-hand"/>
    <property type="match status" value="1"/>
</dbReference>
<evidence type="ECO:0000256" key="3">
    <source>
        <dbReference type="ARBA" id="ARBA00022692"/>
    </source>
</evidence>
<dbReference type="Proteomes" id="UP000663851">
    <property type="component" value="Unassembled WGS sequence"/>
</dbReference>
<dbReference type="InterPro" id="IPR017938">
    <property type="entry name" value="Riboflavin_synthase-like_b-brl"/>
</dbReference>
<protein>
    <recommendedName>
        <fullName evidence="11">FAD-binding FR-type domain-containing protein</fullName>
    </recommendedName>
</protein>
<keyword evidence="2" id="KW-0285">Flavoprotein</keyword>
<dbReference type="AlphaFoldDB" id="A0A820CNZ1"/>
<reference evidence="13" key="1">
    <citation type="submission" date="2021-02" db="EMBL/GenBank/DDBJ databases">
        <authorList>
            <person name="Nowell W R."/>
        </authorList>
    </citation>
    <scope>NUCLEOTIDE SEQUENCE</scope>
</reference>
<evidence type="ECO:0000256" key="5">
    <source>
        <dbReference type="ARBA" id="ARBA00022857"/>
    </source>
</evidence>
<keyword evidence="3 10" id="KW-0812">Transmembrane</keyword>
<evidence type="ECO:0000256" key="4">
    <source>
        <dbReference type="ARBA" id="ARBA00022827"/>
    </source>
</evidence>
<keyword evidence="8 10" id="KW-0472">Membrane</keyword>
<dbReference type="Pfam" id="PF01794">
    <property type="entry name" value="Ferric_reduct"/>
    <property type="match status" value="1"/>
</dbReference>
<dbReference type="PRINTS" id="PR00466">
    <property type="entry name" value="GP91PHOX"/>
</dbReference>
<dbReference type="GO" id="GO:0043020">
    <property type="term" value="C:NADPH oxidase complex"/>
    <property type="evidence" value="ECO:0007669"/>
    <property type="project" value="TreeGrafter"/>
</dbReference>
<dbReference type="SFLD" id="SFLDS00052">
    <property type="entry name" value="Ferric_Reductase_Domain"/>
    <property type="match status" value="1"/>
</dbReference>
<dbReference type="InterPro" id="IPR039261">
    <property type="entry name" value="FNR_nucleotide-bd"/>
</dbReference>
<evidence type="ECO:0000256" key="10">
    <source>
        <dbReference type="SAM" id="Phobius"/>
    </source>
</evidence>
<organism evidence="13 15">
    <name type="scientific">Rotaria socialis</name>
    <dbReference type="NCBI Taxonomy" id="392032"/>
    <lineage>
        <taxon>Eukaryota</taxon>
        <taxon>Metazoa</taxon>
        <taxon>Spiralia</taxon>
        <taxon>Gnathifera</taxon>
        <taxon>Rotifera</taxon>
        <taxon>Eurotatoria</taxon>
        <taxon>Bdelloidea</taxon>
        <taxon>Philodinida</taxon>
        <taxon>Philodinidae</taxon>
        <taxon>Rotaria</taxon>
    </lineage>
</organism>
<dbReference type="CDD" id="cd06186">
    <property type="entry name" value="NOX_Duox_like_FAD_NADP"/>
    <property type="match status" value="1"/>
</dbReference>
<feature type="transmembrane region" description="Helical" evidence="10">
    <location>
        <begin position="408"/>
        <end position="427"/>
    </location>
</feature>
<name>A0A820CNZ1_9BILA</name>
<dbReference type="PROSITE" id="PS51384">
    <property type="entry name" value="FAD_FR"/>
    <property type="match status" value="1"/>
</dbReference>
<dbReference type="PANTHER" id="PTHR11972">
    <property type="entry name" value="NADPH OXIDASE"/>
    <property type="match status" value="1"/>
</dbReference>
<dbReference type="SFLD" id="SFLDG01169">
    <property type="entry name" value="NADPH_oxidase_subgroup_(NOX)"/>
    <property type="match status" value="1"/>
</dbReference>
<keyword evidence="6 10" id="KW-1133">Transmembrane helix</keyword>
<keyword evidence="16" id="KW-1185">Reference proteome</keyword>
<dbReference type="EMBL" id="CAJOBO010000428">
    <property type="protein sequence ID" value="CAF4219007.1"/>
    <property type="molecule type" value="Genomic_DNA"/>
</dbReference>
<evidence type="ECO:0000313" key="13">
    <source>
        <dbReference type="EMBL" id="CAF4219007.1"/>
    </source>
</evidence>
<evidence type="ECO:0000313" key="16">
    <source>
        <dbReference type="Proteomes" id="UP000663873"/>
    </source>
</evidence>
<dbReference type="InterPro" id="IPR013121">
    <property type="entry name" value="Fe_red_NAD-bd_6"/>
</dbReference>
<evidence type="ECO:0000256" key="9">
    <source>
        <dbReference type="ARBA" id="ARBA00049908"/>
    </source>
</evidence>
<feature type="transmembrane region" description="Helical" evidence="10">
    <location>
        <begin position="278"/>
        <end position="299"/>
    </location>
</feature>
<dbReference type="Gene3D" id="2.40.30.10">
    <property type="entry name" value="Translation factors"/>
    <property type="match status" value="1"/>
</dbReference>
<dbReference type="EMBL" id="CAJOBR010002200">
    <property type="protein sequence ID" value="CAF4664064.1"/>
    <property type="molecule type" value="Genomic_DNA"/>
</dbReference>
<evidence type="ECO:0000313" key="14">
    <source>
        <dbReference type="EMBL" id="CAF4664064.1"/>
    </source>
</evidence>
<dbReference type="InterPro" id="IPR017927">
    <property type="entry name" value="FAD-bd_FR_type"/>
</dbReference>
<comment type="caution">
    <text evidence="13">The sequence shown here is derived from an EMBL/GenBank/DDBJ whole genome shotgun (WGS) entry which is preliminary data.</text>
</comment>
<dbReference type="SUPFAM" id="SSF63380">
    <property type="entry name" value="Riboflavin synthase domain-like"/>
    <property type="match status" value="1"/>
</dbReference>
<evidence type="ECO:0000256" key="2">
    <source>
        <dbReference type="ARBA" id="ARBA00022630"/>
    </source>
</evidence>
<dbReference type="EMBL" id="CAJOBP010000424">
    <property type="protein sequence ID" value="CAF4176363.1"/>
    <property type="molecule type" value="Genomic_DNA"/>
</dbReference>
<evidence type="ECO:0000256" key="6">
    <source>
        <dbReference type="ARBA" id="ARBA00022989"/>
    </source>
</evidence>
<keyword evidence="7" id="KW-0560">Oxidoreductase</keyword>
<evidence type="ECO:0000313" key="12">
    <source>
        <dbReference type="EMBL" id="CAF4176363.1"/>
    </source>
</evidence>
<sequence>MNRRRQQLLTAQPSIKSIRRSRAALIQLRALLDDPPVALPTRVRRADNSSSTEKKLTIEEVAKMLNTQPFIIERIINALNRFSKTNEFQSLSQIHVHKMTRILTSTMEVRSLLFFAIMDEEQDDFVTTEGFVEFFESYLKGIRSFNHALIPEYVRALVKKFHLQHQSEIDFDDFYSIVCQDPTLLESLSKFTVDPSWFVSNDSTQEPRKPNAIQHFFINMCSEKSIDEDRQSIFSMNYIRDNASRVVFLLLYVLINLALCLYVVIYRSVVLKDHVLVIFARIGGMLLNFNCALIVLLMLKHIILVIRSSEHLRKWIPTDDHIAFHKHVARFIAFLSIVHTIAHMANFGRVAAIEKKFTWPVYMFTTTAKLGWIGPGFAPLSGVVLCIIFTVMIIGSLHRIRRGGHFQIFYWTHLLYVVFYIFLILHAENCWKWVIGPLSLLLIEKAYSILTRYSSGIGRTYIKSATIEQSNVISLKIHRPRHFTFKPGDYISINIPRIALYEYHPFTISSAPEETSYLTVHIQATGNWTKRVYQRFKDMSDKENHRTAVRIYRADRNTNGATSHEAVELQGIENNTMRATRRQREVIFINGPYSSCARYVFDCRHVVLIGGGIGITPYASILSSLMAQFRASRVVCKHCHGINYNQPGLLENNRLRKVDFIWINRDHKNFEWFLNLLRQFEEEQEQYLESNPDEHRFLDIHLFFTEIKNDERIGNVPLDLITKIWAQVAGHDIFTNLNTKTHIGRPKWDEVFRGFNTDQTETTQKDVSVFFCGPSAMGQTIRKHCVDCKFRYYEEKF</sequence>
<accession>A0A820CNZ1</accession>
<dbReference type="SUPFAM" id="SSF47473">
    <property type="entry name" value="EF-hand"/>
    <property type="match status" value="1"/>
</dbReference>
<dbReference type="SFLD" id="SFLDG01168">
    <property type="entry name" value="Ferric_reductase_subgroup_(FRE"/>
    <property type="match status" value="1"/>
</dbReference>
<evidence type="ECO:0000313" key="15">
    <source>
        <dbReference type="Proteomes" id="UP000663851"/>
    </source>
</evidence>
<feature type="transmembrane region" description="Helical" evidence="10">
    <location>
        <begin position="331"/>
        <end position="352"/>
    </location>
</feature>
<feature type="transmembrane region" description="Helical" evidence="10">
    <location>
        <begin position="246"/>
        <end position="266"/>
    </location>
</feature>
<keyword evidence="4" id="KW-0274">FAD</keyword>
<dbReference type="Gene3D" id="3.40.50.80">
    <property type="entry name" value="Nucleotide-binding domain of ferredoxin-NADP reductase (FNR) module"/>
    <property type="match status" value="1"/>
</dbReference>
<dbReference type="InterPro" id="IPR013130">
    <property type="entry name" value="Fe3_Rdtase_TM_dom"/>
</dbReference>
<comment type="subcellular location">
    <subcellularLocation>
        <location evidence="1">Membrane</location>
        <topology evidence="1">Multi-pass membrane protein</topology>
    </subcellularLocation>
</comment>
<dbReference type="Pfam" id="PF08022">
    <property type="entry name" value="FAD_binding_8"/>
    <property type="match status" value="1"/>
</dbReference>
<comment type="catalytic activity">
    <reaction evidence="9">
        <text>NADPH + 2 O2 = 2 superoxide + NADP(+) + H(+)</text>
        <dbReference type="Rhea" id="RHEA:63180"/>
        <dbReference type="ChEBI" id="CHEBI:15378"/>
        <dbReference type="ChEBI" id="CHEBI:15379"/>
        <dbReference type="ChEBI" id="CHEBI:18421"/>
        <dbReference type="ChEBI" id="CHEBI:57783"/>
        <dbReference type="ChEBI" id="CHEBI:58349"/>
    </reaction>
</comment>
<dbReference type="InterPro" id="IPR050369">
    <property type="entry name" value="RBOH/FRE"/>
</dbReference>
<feature type="domain" description="FAD-binding FR-type" evidence="11">
    <location>
        <begin position="449"/>
        <end position="565"/>
    </location>
</feature>
<keyword evidence="5" id="KW-0521">NADP</keyword>
<evidence type="ECO:0000256" key="1">
    <source>
        <dbReference type="ARBA" id="ARBA00004141"/>
    </source>
</evidence>
<dbReference type="Proteomes" id="UP000663873">
    <property type="component" value="Unassembled WGS sequence"/>
</dbReference>
<dbReference type="GO" id="GO:0042554">
    <property type="term" value="P:superoxide anion generation"/>
    <property type="evidence" value="ECO:0007669"/>
    <property type="project" value="TreeGrafter"/>
</dbReference>
<dbReference type="Proteomes" id="UP000663848">
    <property type="component" value="Unassembled WGS sequence"/>
</dbReference>
<feature type="transmembrane region" description="Helical" evidence="10">
    <location>
        <begin position="372"/>
        <end position="396"/>
    </location>
</feature>
<dbReference type="PANTHER" id="PTHR11972:SF58">
    <property type="entry name" value="NADPH OXIDASE 5"/>
    <property type="match status" value="1"/>
</dbReference>
<dbReference type="Pfam" id="PF08030">
    <property type="entry name" value="NAD_binding_6"/>
    <property type="match status" value="1"/>
</dbReference>
<evidence type="ECO:0000256" key="8">
    <source>
        <dbReference type="ARBA" id="ARBA00023136"/>
    </source>
</evidence>
<evidence type="ECO:0000259" key="11">
    <source>
        <dbReference type="PROSITE" id="PS51384"/>
    </source>
</evidence>
<dbReference type="SUPFAM" id="SSF52343">
    <property type="entry name" value="Ferredoxin reductase-like, C-terminal NADP-linked domain"/>
    <property type="match status" value="1"/>
</dbReference>
<gene>
    <name evidence="13" type="ORF">HFQ381_LOCUS8515</name>
    <name evidence="14" type="ORF">QYT958_LOCUS15661</name>
    <name evidence="12" type="ORF">UJA718_LOCUS5024</name>
</gene>
<dbReference type="InterPro" id="IPR011992">
    <property type="entry name" value="EF-hand-dom_pair"/>
</dbReference>